<name>A0A1H2BAP6_9PSED</name>
<dbReference type="EMBL" id="LT629762">
    <property type="protein sequence ID" value="SDT55293.1"/>
    <property type="molecule type" value="Genomic_DNA"/>
</dbReference>
<dbReference type="Proteomes" id="UP000245056">
    <property type="component" value="Unassembled WGS sequence"/>
</dbReference>
<organism evidence="2 3">
    <name type="scientific">Pseudomonas prosekii</name>
    <dbReference type="NCBI Taxonomy" id="1148509"/>
    <lineage>
        <taxon>Bacteria</taxon>
        <taxon>Pseudomonadati</taxon>
        <taxon>Pseudomonadota</taxon>
        <taxon>Gammaproteobacteria</taxon>
        <taxon>Pseudomonadales</taxon>
        <taxon>Pseudomonadaceae</taxon>
        <taxon>Pseudomonas</taxon>
    </lineage>
</organism>
<accession>A0A1H2BAP6</accession>
<dbReference type="OrthoDB" id="9897269at2"/>
<reference evidence="3" key="2">
    <citation type="submission" date="2016-10" db="EMBL/GenBank/DDBJ databases">
        <authorList>
            <person name="Varghese N."/>
            <person name="Submissions S."/>
        </authorList>
    </citation>
    <scope>NUCLEOTIDE SEQUENCE [LARGE SCALE GENOMIC DNA]</scope>
    <source>
        <strain evidence="3">LMG 26867</strain>
    </source>
</reference>
<protein>
    <submittedName>
        <fullName evidence="2">Uncharacterized protein</fullName>
    </submittedName>
</protein>
<dbReference type="STRING" id="1148509.SAMN05216222_5049"/>
<evidence type="ECO:0000313" key="4">
    <source>
        <dbReference type="Proteomes" id="UP000245056"/>
    </source>
</evidence>
<evidence type="ECO:0000313" key="3">
    <source>
        <dbReference type="Proteomes" id="UP000198481"/>
    </source>
</evidence>
<dbReference type="AlphaFoldDB" id="A0A1H2BAP6"/>
<sequence length="72" mass="8262">MHLLAVNYYVHYGVARPVNPNGKVKSIANTWPFNLYFRAFYGHESANQGARPAQILSIGRSAFRIFYMRVVN</sequence>
<reference evidence="2" key="1">
    <citation type="submission" date="2016-10" db="EMBL/GenBank/DDBJ databases">
        <authorList>
            <person name="de Groot N.N."/>
        </authorList>
    </citation>
    <scope>NUCLEOTIDE SEQUENCE [LARGE SCALE GENOMIC DNA]</scope>
    <source>
        <strain evidence="2">LMG 26867</strain>
    </source>
</reference>
<reference evidence="1 4" key="3">
    <citation type="submission" date="2018-05" db="EMBL/GenBank/DDBJ databases">
        <title>Genome sequences of two Antarctic strains of Pseudomonas prosekii: insights into adaptation to extreme conditions.</title>
        <authorList>
            <person name="Snopkova K."/>
            <person name="Dufkova K."/>
            <person name="Cejkova D."/>
            <person name="Sedlacek I."/>
            <person name="Smajs D."/>
        </authorList>
    </citation>
    <scope>NUCLEOTIDE SEQUENCE [LARGE SCALE GENOMIC DNA]</scope>
    <source>
        <strain evidence="1 4">P2673</strain>
    </source>
</reference>
<dbReference type="Proteomes" id="UP000198481">
    <property type="component" value="Chromosome I"/>
</dbReference>
<evidence type="ECO:0000313" key="1">
    <source>
        <dbReference type="EMBL" id="PWE39168.1"/>
    </source>
</evidence>
<gene>
    <name evidence="1" type="ORF">C9I49_26545</name>
    <name evidence="2" type="ORF">SAMN05216222_5049</name>
</gene>
<dbReference type="EMBL" id="QFAW01000060">
    <property type="protein sequence ID" value="PWE39168.1"/>
    <property type="molecule type" value="Genomic_DNA"/>
</dbReference>
<evidence type="ECO:0000313" key="2">
    <source>
        <dbReference type="EMBL" id="SDT55293.1"/>
    </source>
</evidence>
<proteinExistence type="predicted"/>